<evidence type="ECO:0000313" key="2">
    <source>
        <dbReference type="Proteomes" id="UP000886998"/>
    </source>
</evidence>
<evidence type="ECO:0000313" key="1">
    <source>
        <dbReference type="EMBL" id="GFS41107.1"/>
    </source>
</evidence>
<name>A0A8X6KDA7_9ARAC</name>
<feature type="non-terminal residue" evidence="1">
    <location>
        <position position="90"/>
    </location>
</feature>
<dbReference type="EMBL" id="BMAV01025378">
    <property type="protein sequence ID" value="GFS41107.1"/>
    <property type="molecule type" value="Genomic_DNA"/>
</dbReference>
<dbReference type="Proteomes" id="UP000886998">
    <property type="component" value="Unassembled WGS sequence"/>
</dbReference>
<sequence>MADQKIECVSPLAKGIIGTFDVILKQLCQVAYLSSLNDYEVLRLPNLVKPSHVFFLKINEDSTDEIFEFFNSLERMPIDDFVFKNDTKVN</sequence>
<dbReference type="OrthoDB" id="10291652at2759"/>
<organism evidence="1 2">
    <name type="scientific">Trichonephila inaurata madagascariensis</name>
    <dbReference type="NCBI Taxonomy" id="2747483"/>
    <lineage>
        <taxon>Eukaryota</taxon>
        <taxon>Metazoa</taxon>
        <taxon>Ecdysozoa</taxon>
        <taxon>Arthropoda</taxon>
        <taxon>Chelicerata</taxon>
        <taxon>Arachnida</taxon>
        <taxon>Araneae</taxon>
        <taxon>Araneomorphae</taxon>
        <taxon>Entelegynae</taxon>
        <taxon>Araneoidea</taxon>
        <taxon>Nephilidae</taxon>
        <taxon>Trichonephila</taxon>
        <taxon>Trichonephila inaurata</taxon>
    </lineage>
</organism>
<gene>
    <name evidence="1" type="ORF">TNIN_257761</name>
</gene>
<protein>
    <submittedName>
        <fullName evidence="1">Uncharacterized protein</fullName>
    </submittedName>
</protein>
<dbReference type="AlphaFoldDB" id="A0A8X6KDA7"/>
<keyword evidence="2" id="KW-1185">Reference proteome</keyword>
<proteinExistence type="predicted"/>
<accession>A0A8X6KDA7</accession>
<comment type="caution">
    <text evidence="1">The sequence shown here is derived from an EMBL/GenBank/DDBJ whole genome shotgun (WGS) entry which is preliminary data.</text>
</comment>
<reference evidence="1" key="1">
    <citation type="submission" date="2020-08" db="EMBL/GenBank/DDBJ databases">
        <title>Multicomponent nature underlies the extraordinary mechanical properties of spider dragline silk.</title>
        <authorList>
            <person name="Kono N."/>
            <person name="Nakamura H."/>
            <person name="Mori M."/>
            <person name="Yoshida Y."/>
            <person name="Ohtoshi R."/>
            <person name="Malay A.D."/>
            <person name="Moran D.A.P."/>
            <person name="Tomita M."/>
            <person name="Numata K."/>
            <person name="Arakawa K."/>
        </authorList>
    </citation>
    <scope>NUCLEOTIDE SEQUENCE</scope>
</reference>